<organism evidence="3">
    <name type="scientific">Chitinibacter mangrovi</name>
    <dbReference type="NCBI Taxonomy" id="3153927"/>
    <lineage>
        <taxon>Bacteria</taxon>
        <taxon>Pseudomonadati</taxon>
        <taxon>Pseudomonadota</taxon>
        <taxon>Betaproteobacteria</taxon>
        <taxon>Neisseriales</taxon>
        <taxon>Chitinibacteraceae</taxon>
        <taxon>Chitinibacter</taxon>
    </lineage>
</organism>
<dbReference type="GO" id="GO:0017004">
    <property type="term" value="P:cytochrome complex assembly"/>
    <property type="evidence" value="ECO:0007669"/>
    <property type="project" value="InterPro"/>
</dbReference>
<feature type="transmembrane region" description="Helical" evidence="1">
    <location>
        <begin position="211"/>
        <end position="231"/>
    </location>
</feature>
<dbReference type="AlphaFoldDB" id="A0AAU7FCR6"/>
<feature type="transmembrane region" description="Helical" evidence="1">
    <location>
        <begin position="127"/>
        <end position="147"/>
    </location>
</feature>
<protein>
    <submittedName>
        <fullName evidence="3">Cytochrome c biogenesis protein CcsA</fullName>
    </submittedName>
</protein>
<dbReference type="InterPro" id="IPR052372">
    <property type="entry name" value="YpjD/HemX"/>
</dbReference>
<reference evidence="3" key="1">
    <citation type="submission" date="2024-05" db="EMBL/GenBank/DDBJ databases">
        <authorList>
            <person name="Yang L."/>
            <person name="Pan L."/>
        </authorList>
    </citation>
    <scope>NUCLEOTIDE SEQUENCE</scope>
    <source>
        <strain evidence="3">FCG-7</strain>
    </source>
</reference>
<sequence>MLTLLAPLSLFIYLLLGWHFCQTRLAGKRALPAKLDHLLLAVALGAHGTLIAHNAIQTPPFFGAAEALSLTAWLSLAIYCLGQLKWKLDGLEPPVFAFASAFLLLSIMLPAGHPITYTQSSLSRAHFVFAMLAQSLLFIAAGIAVLMRMTDNTLHHHAKKLLVRNLPPLLTLERLLFGTIASGFTLLTLAFIAGGYLTLQSHGVIAQLSHKTLFAAISWLLFATLLAGHYIKGWRGSFAANWTIAAFGILFLGYIGSRIVIEAILNKT</sequence>
<dbReference type="RefSeq" id="WP_348946006.1">
    <property type="nucleotide sequence ID" value="NZ_CP157355.1"/>
</dbReference>
<feature type="transmembrane region" description="Helical" evidence="1">
    <location>
        <begin position="63"/>
        <end position="84"/>
    </location>
</feature>
<gene>
    <name evidence="3" type="primary">ccsA</name>
    <name evidence="3" type="ORF">ABHF33_05515</name>
</gene>
<evidence type="ECO:0000256" key="1">
    <source>
        <dbReference type="SAM" id="Phobius"/>
    </source>
</evidence>
<proteinExistence type="predicted"/>
<dbReference type="PANTHER" id="PTHR38034">
    <property type="entry name" value="INNER MEMBRANE PROTEIN YPJD"/>
    <property type="match status" value="1"/>
</dbReference>
<feature type="domain" description="Cytochrome c assembly protein" evidence="2">
    <location>
        <begin position="39"/>
        <end position="263"/>
    </location>
</feature>
<dbReference type="PANTHER" id="PTHR38034:SF1">
    <property type="entry name" value="INNER MEMBRANE PROTEIN YPJD"/>
    <property type="match status" value="1"/>
</dbReference>
<dbReference type="GO" id="GO:0020037">
    <property type="term" value="F:heme binding"/>
    <property type="evidence" value="ECO:0007669"/>
    <property type="project" value="InterPro"/>
</dbReference>
<accession>A0AAU7FCR6</accession>
<dbReference type="KEGG" id="cmav:ABHF33_05515"/>
<feature type="transmembrane region" description="Helical" evidence="1">
    <location>
        <begin position="37"/>
        <end position="56"/>
    </location>
</feature>
<feature type="transmembrane region" description="Helical" evidence="1">
    <location>
        <begin position="96"/>
        <end position="115"/>
    </location>
</feature>
<feature type="transmembrane region" description="Helical" evidence="1">
    <location>
        <begin position="243"/>
        <end position="265"/>
    </location>
</feature>
<keyword evidence="1" id="KW-1133">Transmembrane helix</keyword>
<dbReference type="Pfam" id="PF01578">
    <property type="entry name" value="Cytochrom_C_asm"/>
    <property type="match status" value="1"/>
</dbReference>
<evidence type="ECO:0000313" key="3">
    <source>
        <dbReference type="EMBL" id="XBM01732.1"/>
    </source>
</evidence>
<dbReference type="EMBL" id="CP157355">
    <property type="protein sequence ID" value="XBM01732.1"/>
    <property type="molecule type" value="Genomic_DNA"/>
</dbReference>
<name>A0AAU7FCR6_9NEIS</name>
<keyword evidence="1" id="KW-0812">Transmembrane</keyword>
<dbReference type="InterPro" id="IPR002541">
    <property type="entry name" value="Cyt_c_assembly"/>
</dbReference>
<feature type="transmembrane region" description="Helical" evidence="1">
    <location>
        <begin position="175"/>
        <end position="199"/>
    </location>
</feature>
<evidence type="ECO:0000259" key="2">
    <source>
        <dbReference type="Pfam" id="PF01578"/>
    </source>
</evidence>
<keyword evidence="1" id="KW-0472">Membrane</keyword>